<sequence>MATTSWAFLGNSAVEAAQPSQFLLGIDVLARGGFRELRGKRIGLLTHPAGVNRAGQSTIHVLKQAPEVRLVALFGPEHGIYGDEKANVPVDDKIDARTGLPVFSLYGKFRRPTPEMLARIDTMVIDLQDIGSRSYTYVSCMRYVIEECFKAGKEVIVLDRPNPLGGLKVDGPPLEEKWMSYVGAFQVPYVHGLTIGELANMALKKPGVLKIPDAVRRRGRLKIISMQGWRRSMMWTQTGLKWIPTSPAIPDLSAVLGYPMTGLGAQLGSFSHGYGTHLPFRLIQFTGTPPETISKALTSRGIRGLSFPVIPFEVKGKLRRATYAQVTNWNALRPTELSLHMMALACEWSSQNPFATASSSRQGLFNKHVGDERVLNFLIEKGSALPVRTLLADWENYCRQFAAQSRAYHLY</sequence>
<dbReference type="EMBL" id="JAAGNX010000001">
    <property type="protein sequence ID" value="NDV61213.1"/>
    <property type="molecule type" value="Genomic_DNA"/>
</dbReference>
<dbReference type="InterPro" id="IPR048502">
    <property type="entry name" value="NamZ_N"/>
</dbReference>
<dbReference type="GO" id="GO:0033922">
    <property type="term" value="F:peptidoglycan beta-N-acetylmuramidase activity"/>
    <property type="evidence" value="ECO:0007669"/>
    <property type="project" value="InterPro"/>
</dbReference>
<dbReference type="InterPro" id="IPR008302">
    <property type="entry name" value="NamZ"/>
</dbReference>
<protein>
    <submittedName>
        <fullName evidence="3">DUF1343 domain-containing protein</fullName>
    </submittedName>
</protein>
<reference evidence="3 4" key="1">
    <citation type="submission" date="2020-02" db="EMBL/GenBank/DDBJ databases">
        <title>Albibacoteraceae fam. nov., the first described family within the subdivision 4 Verrucomicrobia.</title>
        <authorList>
            <person name="Xi F."/>
        </authorList>
    </citation>
    <scope>NUCLEOTIDE SEQUENCE [LARGE SCALE GENOMIC DNA]</scope>
    <source>
        <strain evidence="3 4">CK1056</strain>
    </source>
</reference>
<dbReference type="PANTHER" id="PTHR42915:SF1">
    <property type="entry name" value="PEPTIDOGLYCAN BETA-N-ACETYLMURAMIDASE NAMZ"/>
    <property type="match status" value="1"/>
</dbReference>
<dbReference type="Pfam" id="PF07075">
    <property type="entry name" value="NamZ_N"/>
    <property type="match status" value="1"/>
</dbReference>
<proteinExistence type="predicted"/>
<feature type="domain" description="Peptidoglycan beta-N-acetylmuramidase NamZ C-terminal" evidence="2">
    <location>
        <begin position="257"/>
        <end position="411"/>
    </location>
</feature>
<comment type="caution">
    <text evidence="3">The sequence shown here is derived from an EMBL/GenBank/DDBJ whole genome shotgun (WGS) entry which is preliminary data.</text>
</comment>
<feature type="domain" description="Peptidoglycan beta-N-acetylmuramidase NamZ N-terminal" evidence="1">
    <location>
        <begin position="42"/>
        <end position="252"/>
    </location>
</feature>
<dbReference type="AlphaFoldDB" id="A0A6B2LY08"/>
<dbReference type="Gene3D" id="3.40.50.12170">
    <property type="entry name" value="Uncharacterised protein PF07075, DUF1343"/>
    <property type="match status" value="1"/>
</dbReference>
<evidence type="ECO:0000313" key="3">
    <source>
        <dbReference type="EMBL" id="NDV61213.1"/>
    </source>
</evidence>
<evidence type="ECO:0000313" key="4">
    <source>
        <dbReference type="Proteomes" id="UP000478417"/>
    </source>
</evidence>
<evidence type="ECO:0000259" key="1">
    <source>
        <dbReference type="Pfam" id="PF07075"/>
    </source>
</evidence>
<keyword evidence="4" id="KW-1185">Reference proteome</keyword>
<dbReference type="PIRSF" id="PIRSF016719">
    <property type="entry name" value="UCP016719"/>
    <property type="match status" value="1"/>
</dbReference>
<dbReference type="Gene3D" id="3.90.1150.140">
    <property type="match status" value="1"/>
</dbReference>
<gene>
    <name evidence="3" type="ORF">G0Q06_01975</name>
</gene>
<dbReference type="Pfam" id="PF20732">
    <property type="entry name" value="NamZ_C"/>
    <property type="match status" value="1"/>
</dbReference>
<dbReference type="PANTHER" id="PTHR42915">
    <property type="entry name" value="HYPOTHETICAL 460 KDA PROTEIN IN FEUA-SIGW INTERGENIC REGION [PRECURSOR]"/>
    <property type="match status" value="1"/>
</dbReference>
<dbReference type="Proteomes" id="UP000478417">
    <property type="component" value="Unassembled WGS sequence"/>
</dbReference>
<accession>A0A6B2LY08</accession>
<evidence type="ECO:0000259" key="2">
    <source>
        <dbReference type="Pfam" id="PF20732"/>
    </source>
</evidence>
<name>A0A6B2LY08_9BACT</name>
<dbReference type="InterPro" id="IPR048503">
    <property type="entry name" value="NamZ_C"/>
</dbReference>
<organism evidence="3 4">
    <name type="scientific">Oceanipulchritudo coccoides</name>
    <dbReference type="NCBI Taxonomy" id="2706888"/>
    <lineage>
        <taxon>Bacteria</taxon>
        <taxon>Pseudomonadati</taxon>
        <taxon>Verrucomicrobiota</taxon>
        <taxon>Opitutia</taxon>
        <taxon>Puniceicoccales</taxon>
        <taxon>Oceanipulchritudinaceae</taxon>
        <taxon>Oceanipulchritudo</taxon>
    </lineage>
</organism>